<dbReference type="AlphaFoldDB" id="I7M314"/>
<dbReference type="Gene3D" id="2.40.50.140">
    <property type="entry name" value="Nucleic acid-binding proteins"/>
    <property type="match status" value="2"/>
</dbReference>
<feature type="compositionally biased region" description="Basic residues" evidence="1">
    <location>
        <begin position="256"/>
        <end position="277"/>
    </location>
</feature>
<accession>I7M314</accession>
<dbReference type="EMBL" id="GG662548">
    <property type="protein sequence ID" value="EAS01955.2"/>
    <property type="molecule type" value="Genomic_DNA"/>
</dbReference>
<proteinExistence type="predicted"/>
<feature type="compositionally biased region" description="Basic and acidic residues" evidence="1">
    <location>
        <begin position="468"/>
        <end position="478"/>
    </location>
</feature>
<dbReference type="HOGENOM" id="CLU_381544_0_0_1"/>
<feature type="region of interest" description="Disordered" evidence="1">
    <location>
        <begin position="253"/>
        <end position="284"/>
    </location>
</feature>
<name>I7M314_TETTS</name>
<dbReference type="GeneID" id="7838167"/>
<dbReference type="InParanoid" id="I7M314"/>
<feature type="region of interest" description="Disordered" evidence="1">
    <location>
        <begin position="468"/>
        <end position="615"/>
    </location>
</feature>
<reference evidence="3" key="1">
    <citation type="journal article" date="2006" name="PLoS Biol.">
        <title>Macronuclear genome sequence of the ciliate Tetrahymena thermophila, a model eukaryote.</title>
        <authorList>
            <person name="Eisen J.A."/>
            <person name="Coyne R.S."/>
            <person name="Wu M."/>
            <person name="Wu D."/>
            <person name="Thiagarajan M."/>
            <person name="Wortman J.R."/>
            <person name="Badger J.H."/>
            <person name="Ren Q."/>
            <person name="Amedeo P."/>
            <person name="Jones K.M."/>
            <person name="Tallon L.J."/>
            <person name="Delcher A.L."/>
            <person name="Salzberg S.L."/>
            <person name="Silva J.C."/>
            <person name="Haas B.J."/>
            <person name="Majoros W.H."/>
            <person name="Farzad M."/>
            <person name="Carlton J.M."/>
            <person name="Smith R.K. Jr."/>
            <person name="Garg J."/>
            <person name="Pearlman R.E."/>
            <person name="Karrer K.M."/>
            <person name="Sun L."/>
            <person name="Manning G."/>
            <person name="Elde N.C."/>
            <person name="Turkewitz A.P."/>
            <person name="Asai D.J."/>
            <person name="Wilkes D.E."/>
            <person name="Wang Y."/>
            <person name="Cai H."/>
            <person name="Collins K."/>
            <person name="Stewart B.A."/>
            <person name="Lee S.R."/>
            <person name="Wilamowska K."/>
            <person name="Weinberg Z."/>
            <person name="Ruzzo W.L."/>
            <person name="Wloga D."/>
            <person name="Gaertig J."/>
            <person name="Frankel J."/>
            <person name="Tsao C.-C."/>
            <person name="Gorovsky M.A."/>
            <person name="Keeling P.J."/>
            <person name="Waller R.F."/>
            <person name="Patron N.J."/>
            <person name="Cherry J.M."/>
            <person name="Stover N.A."/>
            <person name="Krieger C.J."/>
            <person name="del Toro C."/>
            <person name="Ryder H.F."/>
            <person name="Williamson S.C."/>
            <person name="Barbeau R.A."/>
            <person name="Hamilton E.P."/>
            <person name="Orias E."/>
        </authorList>
    </citation>
    <scope>NUCLEOTIDE SEQUENCE [LARGE SCALE GENOMIC DNA]</scope>
    <source>
        <strain evidence="3">SB210</strain>
    </source>
</reference>
<feature type="compositionally biased region" description="Low complexity" evidence="1">
    <location>
        <begin position="517"/>
        <end position="545"/>
    </location>
</feature>
<dbReference type="SUPFAM" id="SSF50249">
    <property type="entry name" value="Nucleic acid-binding proteins"/>
    <property type="match status" value="2"/>
</dbReference>
<dbReference type="RefSeq" id="XP_001022200.2">
    <property type="nucleotide sequence ID" value="XM_001022200.3"/>
</dbReference>
<evidence type="ECO:0000313" key="3">
    <source>
        <dbReference type="Proteomes" id="UP000009168"/>
    </source>
</evidence>
<dbReference type="KEGG" id="tet:TTHERM_00499420"/>
<dbReference type="eggNOG" id="ENOG502SBKA">
    <property type="taxonomic scope" value="Eukaryota"/>
</dbReference>
<protein>
    <submittedName>
        <fullName evidence="2">G-quartet DNA-binding protein TGP1</fullName>
    </submittedName>
</protein>
<keyword evidence="3" id="KW-1185">Reference proteome</keyword>
<dbReference type="GO" id="GO:0003677">
    <property type="term" value="F:DNA binding"/>
    <property type="evidence" value="ECO:0007669"/>
    <property type="project" value="UniProtKB-KW"/>
</dbReference>
<gene>
    <name evidence="2" type="ORF">TTHERM_00499420</name>
</gene>
<evidence type="ECO:0000256" key="1">
    <source>
        <dbReference type="SAM" id="MobiDB-lite"/>
    </source>
</evidence>
<dbReference type="InterPro" id="IPR012340">
    <property type="entry name" value="NA-bd_OB-fold"/>
</dbReference>
<feature type="compositionally biased region" description="Low complexity" evidence="1">
    <location>
        <begin position="566"/>
        <end position="594"/>
    </location>
</feature>
<evidence type="ECO:0000313" key="2">
    <source>
        <dbReference type="EMBL" id="EAS01955.2"/>
    </source>
</evidence>
<organism evidence="2 3">
    <name type="scientific">Tetrahymena thermophila (strain SB210)</name>
    <dbReference type="NCBI Taxonomy" id="312017"/>
    <lineage>
        <taxon>Eukaryota</taxon>
        <taxon>Sar</taxon>
        <taxon>Alveolata</taxon>
        <taxon>Ciliophora</taxon>
        <taxon>Intramacronucleata</taxon>
        <taxon>Oligohymenophorea</taxon>
        <taxon>Hymenostomatida</taxon>
        <taxon>Tetrahymenina</taxon>
        <taxon>Tetrahymenidae</taxon>
        <taxon>Tetrahymena</taxon>
    </lineage>
</organism>
<dbReference type="SMR" id="I7M314"/>
<keyword evidence="2" id="KW-0238">DNA-binding</keyword>
<sequence length="726" mass="83358">MTDQGVAKEQYITVGSLKEIADPVKKFLRKGNRKGRNQKELKFRAKVVNQQLADETGSINFTTEGVAVNNNQTYEFTGSLKVVDYKLNLAVTSATPAKDQIANLGSEQLSKADIDQHSGKHIVLIKDLINLRIGQSFFARPRDIVHNNEQRRMTATLADNTAAIQAEISVNKKSITQEVLESLNSDKVYLFSDVVLNFNESNKLVARFNYRSNIVEANDRQIQQLSNNNLSAKEYSDETEKKALTDVLQIHEKKERVHKQQNKNKNTRNAHKNHNRQRPNLQETEPVKISGLQQWNNNQTVIGKIVSLRTEDKSLPAKQDGTSTTMVYLKGTIGDETGVIDFDMAEKRDCPRFKENDVVKFTSVMNKGRQSAEGKVGGHYIEVKKFGQYIILSDHNINNVNLNNNLSNLELTARPKNPNPRFIKGEFVGVKEEEKDGNIQYTYTVRSKEGEEQSITIRNKITTLKVGEIHKIDRERKRSSSRPNHQGGQRGNRSHSQNNRNQRNRDKHHNSQNNQPNKYNKNTSVQNNNNNKNQQRSQSQNQRPPRNYDNRQGGENRNNRQRNENNRNNFNGNGHRVNNQNNQRNRNSSYPRNNNYDHHHNQQTDISGLEPGKRGQNVTGQVIEVSEFSKQINDKTLHFVKGRIADENANIRFDIKKPQNLEIKVGEVYNFKDVNNKVDDNGYHYIDLNRFGRVFPSHKKFQSINDKRNCDADRSSIEYVKKTVPN</sequence>
<feature type="compositionally biased region" description="Basic and acidic residues" evidence="1">
    <location>
        <begin position="546"/>
        <end position="565"/>
    </location>
</feature>
<dbReference type="Proteomes" id="UP000009168">
    <property type="component" value="Unassembled WGS sequence"/>
</dbReference>